<evidence type="ECO:0000313" key="1">
    <source>
        <dbReference type="EMBL" id="ERF77188.1"/>
    </source>
</evidence>
<dbReference type="EMBL" id="KE720649">
    <property type="protein sequence ID" value="ERF77188.1"/>
    <property type="molecule type" value="Genomic_DNA"/>
</dbReference>
<dbReference type="AlphaFoldDB" id="U1GXG4"/>
<name>U1GXG4_ENDPU</name>
<sequence length="282" mass="31294">MTPSYGKSGIAGTVISQRFLLQQAVHSAELLDFDFLPCFQNMGSNAGIEYETVLAWVFWQSTTTFATDPRDYVFGIVGIANAISNKRGLPYKPFETDYSLTTAQVLQKFVLRIMDGQLGVRAIALLQKSNENRTPALPSWVPDLASRQRFGLSTNGGIRPSQPSHSCKSVHGQWHSTGSPFSVHGQEVYLQSHHVGNITKAAYEYPSVVDMMGCPNFVLQLIPLLNELPDHYPWTNQPPIDVLLSTMSLDDDNTATSVSTQGRSDFEKWLFNSLEALLYSKA</sequence>
<dbReference type="GeneID" id="19241408"/>
<dbReference type="RefSeq" id="XP_007785483.1">
    <property type="nucleotide sequence ID" value="XM_007787293.1"/>
</dbReference>
<reference evidence="2" key="1">
    <citation type="journal article" date="2014" name="BMC Genomics">
        <title>Genome characteristics reveal the impact of lichenization on lichen-forming fungus Endocarpon pusillum Hedwig (Verrucariales, Ascomycota).</title>
        <authorList>
            <person name="Wang Y.-Y."/>
            <person name="Liu B."/>
            <person name="Zhang X.-Y."/>
            <person name="Zhou Q.-M."/>
            <person name="Zhang T."/>
            <person name="Li H."/>
            <person name="Yu Y.-F."/>
            <person name="Zhang X.-L."/>
            <person name="Hao X.-Y."/>
            <person name="Wang M."/>
            <person name="Wang L."/>
            <person name="Wei J.-C."/>
        </authorList>
    </citation>
    <scope>NUCLEOTIDE SEQUENCE [LARGE SCALE GENOMIC DNA]</scope>
    <source>
        <strain evidence="2">Z07020 / HMAS-L-300199</strain>
    </source>
</reference>
<gene>
    <name evidence="1" type="ORF">EPUS_06468</name>
</gene>
<protein>
    <submittedName>
        <fullName evidence="1">Uncharacterized protein</fullName>
    </submittedName>
</protein>
<dbReference type="OrthoDB" id="2157530at2759"/>
<organism evidence="1 2">
    <name type="scientific">Endocarpon pusillum (strain Z07020 / HMAS-L-300199)</name>
    <name type="common">Lichen-forming fungus</name>
    <dbReference type="NCBI Taxonomy" id="1263415"/>
    <lineage>
        <taxon>Eukaryota</taxon>
        <taxon>Fungi</taxon>
        <taxon>Dikarya</taxon>
        <taxon>Ascomycota</taxon>
        <taxon>Pezizomycotina</taxon>
        <taxon>Eurotiomycetes</taxon>
        <taxon>Chaetothyriomycetidae</taxon>
        <taxon>Verrucariales</taxon>
        <taxon>Verrucariaceae</taxon>
        <taxon>Endocarpon</taxon>
    </lineage>
</organism>
<proteinExistence type="predicted"/>
<evidence type="ECO:0000313" key="2">
    <source>
        <dbReference type="Proteomes" id="UP000019373"/>
    </source>
</evidence>
<accession>U1GXG4</accession>
<keyword evidence="2" id="KW-1185">Reference proteome</keyword>
<dbReference type="Proteomes" id="UP000019373">
    <property type="component" value="Unassembled WGS sequence"/>
</dbReference>
<dbReference type="HOGENOM" id="CLU_987044_0_0_1"/>